<sequence length="589" mass="71123">MEKIRTISPVLHLDLNNFDSPEAETCRYVLTSPRSLESCARLGVKPVDLLFKSLSEFIEENEDLPLEALTILYEAHEKKRRERLRLCREERERIIQDGRSIKSSSKQFLALETVLEQASESQCSDSKFKHNSEGIRKEKNQSVGELNCQQSTPSLSEKFREQCTRMSTQRAPDSRQHCQSSFSLGDLRQSPATERLLRELTQEIRRKRCITVPEKDCKIAALMLVKHEEEQDRLTQSHVEEQQREEARRQEEERRACAERRRRKELLGRIRRWYEDVEARRRRRELEAAMLIEQRRQKTQLQEERWRRQSEMQMAQRREKIELVRREVEERKHYQETLLKDKERKEQAQLEKDLKLSQGKEQQAKRSKEILERREKRRLQQENQREKLRHLLLKRKVEEEAEAEKAVRRGALEWKLCRSMENHAQLVQARLQELRERSVREEEQIRKAQQRARWQKLEQQEQKQALVQLSQQRSEQALQHVQTQQCRRAEQVKQWNQEKTLSHRQLRDRAKKKEDAEWEQRRNAAALKERRREQLQKEREEAQERSRKVARASCNLRERVREQTHGRTFDQMALEAELTAHFGRLKIWQ</sequence>
<dbReference type="PANTHER" id="PTHR33663:SF3">
    <property type="entry name" value="COILED-COIL DOMAIN-CONTAINING PROTEIN 185"/>
    <property type="match status" value="1"/>
</dbReference>
<dbReference type="AlphaFoldDB" id="A0A6J2V778"/>
<feature type="region of interest" description="Disordered" evidence="1">
    <location>
        <begin position="126"/>
        <end position="153"/>
    </location>
</feature>
<feature type="region of interest" description="Disordered" evidence="1">
    <location>
        <begin position="492"/>
        <end position="549"/>
    </location>
</feature>
<evidence type="ECO:0000313" key="3">
    <source>
        <dbReference type="RefSeq" id="XP_030628164.1"/>
    </source>
</evidence>
<reference evidence="3" key="1">
    <citation type="submission" date="2025-08" db="UniProtKB">
        <authorList>
            <consortium name="RefSeq"/>
        </authorList>
    </citation>
    <scope>IDENTIFICATION</scope>
</reference>
<name>A0A6J2V778_CHACN</name>
<gene>
    <name evidence="3" type="primary">LOC115810373</name>
</gene>
<evidence type="ECO:0000313" key="2">
    <source>
        <dbReference type="Proteomes" id="UP000504632"/>
    </source>
</evidence>
<dbReference type="InParanoid" id="A0A6J2V778"/>
<proteinExistence type="predicted"/>
<feature type="region of interest" description="Disordered" evidence="1">
    <location>
        <begin position="229"/>
        <end position="255"/>
    </location>
</feature>
<dbReference type="Proteomes" id="UP000504632">
    <property type="component" value="Chromosome 4"/>
</dbReference>
<feature type="compositionally biased region" description="Polar residues" evidence="1">
    <location>
        <begin position="141"/>
        <end position="153"/>
    </location>
</feature>
<dbReference type="GeneID" id="115810373"/>
<evidence type="ECO:0000256" key="1">
    <source>
        <dbReference type="SAM" id="MobiDB-lite"/>
    </source>
</evidence>
<dbReference type="PANTHER" id="PTHR33663">
    <property type="entry name" value="COILED-COIL DOMAIN-CONTAINING PROTEIN 177"/>
    <property type="match status" value="1"/>
</dbReference>
<accession>A0A6J2V778</accession>
<keyword evidence="2" id="KW-1185">Reference proteome</keyword>
<organism evidence="2 3">
    <name type="scientific">Chanos chanos</name>
    <name type="common">Milkfish</name>
    <name type="synonym">Mugil chanos</name>
    <dbReference type="NCBI Taxonomy" id="29144"/>
    <lineage>
        <taxon>Eukaryota</taxon>
        <taxon>Metazoa</taxon>
        <taxon>Chordata</taxon>
        <taxon>Craniata</taxon>
        <taxon>Vertebrata</taxon>
        <taxon>Euteleostomi</taxon>
        <taxon>Actinopterygii</taxon>
        <taxon>Neopterygii</taxon>
        <taxon>Teleostei</taxon>
        <taxon>Ostariophysi</taxon>
        <taxon>Gonorynchiformes</taxon>
        <taxon>Chanidae</taxon>
        <taxon>Chanos</taxon>
    </lineage>
</organism>
<feature type="region of interest" description="Disordered" evidence="1">
    <location>
        <begin position="349"/>
        <end position="376"/>
    </location>
</feature>
<dbReference type="InterPro" id="IPR029090">
    <property type="entry name" value="DUF4659"/>
</dbReference>
<dbReference type="RefSeq" id="XP_030628164.1">
    <property type="nucleotide sequence ID" value="XM_030772304.1"/>
</dbReference>
<dbReference type="OrthoDB" id="200110at2759"/>
<dbReference type="Pfam" id="PF15558">
    <property type="entry name" value="DUF4659"/>
    <property type="match status" value="1"/>
</dbReference>
<feature type="compositionally biased region" description="Basic and acidic residues" evidence="1">
    <location>
        <begin position="505"/>
        <end position="547"/>
    </location>
</feature>
<feature type="compositionally biased region" description="Basic and acidic residues" evidence="1">
    <location>
        <begin position="126"/>
        <end position="140"/>
    </location>
</feature>
<protein>
    <submittedName>
        <fullName evidence="3">Coiled-coil domain-containing protein 177</fullName>
    </submittedName>
</protein>
<feature type="compositionally biased region" description="Basic and acidic residues" evidence="1">
    <location>
        <begin position="362"/>
        <end position="376"/>
    </location>
</feature>